<dbReference type="GO" id="GO:0003959">
    <property type="term" value="F:NADPH dehydrogenase activity"/>
    <property type="evidence" value="ECO:0007669"/>
    <property type="project" value="TreeGrafter"/>
</dbReference>
<evidence type="ECO:0000256" key="2">
    <source>
        <dbReference type="ARBA" id="ARBA00005979"/>
    </source>
</evidence>
<dbReference type="GO" id="GO:0010181">
    <property type="term" value="F:FMN binding"/>
    <property type="evidence" value="ECO:0007669"/>
    <property type="project" value="InterPro"/>
</dbReference>
<dbReference type="FunFam" id="3.20.20.70:FF:000059">
    <property type="entry name" value="N-ethylmaleimide reductase, FMN-linked"/>
    <property type="match status" value="1"/>
</dbReference>
<evidence type="ECO:0000256" key="3">
    <source>
        <dbReference type="ARBA" id="ARBA00023002"/>
    </source>
</evidence>
<dbReference type="OrthoDB" id="276546at2759"/>
<keyword evidence="3" id="KW-0560">Oxidoreductase</keyword>
<dbReference type="CDD" id="cd02933">
    <property type="entry name" value="OYE_like_FMN"/>
    <property type="match status" value="1"/>
</dbReference>
<dbReference type="OMA" id="APCTRMR"/>
<feature type="domain" description="NADH:flavin oxidoreductase/NADH oxidase N-terminal" evidence="4">
    <location>
        <begin position="10"/>
        <end position="362"/>
    </location>
</feature>
<dbReference type="Proteomes" id="UP000188318">
    <property type="component" value="Unassembled WGS sequence"/>
</dbReference>
<gene>
    <name evidence="5" type="ORF">ASPCADRAFT_516916</name>
</gene>
<comment type="cofactor">
    <cofactor evidence="1">
        <name>FMN</name>
        <dbReference type="ChEBI" id="CHEBI:58210"/>
    </cofactor>
</comment>
<accession>A0A1R3RHJ8</accession>
<dbReference type="STRING" id="602072.A0A1R3RHJ8"/>
<dbReference type="PANTHER" id="PTHR22893">
    <property type="entry name" value="NADH OXIDOREDUCTASE-RELATED"/>
    <property type="match status" value="1"/>
</dbReference>
<dbReference type="Pfam" id="PF00724">
    <property type="entry name" value="Oxidored_FMN"/>
    <property type="match status" value="1"/>
</dbReference>
<dbReference type="InterPro" id="IPR013785">
    <property type="entry name" value="Aldolase_TIM"/>
</dbReference>
<reference evidence="6" key="1">
    <citation type="journal article" date="2017" name="Genome Biol.">
        <title>Comparative genomics reveals high biological diversity and specific adaptations in the industrially and medically important fungal genus Aspergillus.</title>
        <authorList>
            <person name="de Vries R.P."/>
            <person name="Riley R."/>
            <person name="Wiebenga A."/>
            <person name="Aguilar-Osorio G."/>
            <person name="Amillis S."/>
            <person name="Uchima C.A."/>
            <person name="Anderluh G."/>
            <person name="Asadollahi M."/>
            <person name="Askin M."/>
            <person name="Barry K."/>
            <person name="Battaglia E."/>
            <person name="Bayram O."/>
            <person name="Benocci T."/>
            <person name="Braus-Stromeyer S.A."/>
            <person name="Caldana C."/>
            <person name="Canovas D."/>
            <person name="Cerqueira G.C."/>
            <person name="Chen F."/>
            <person name="Chen W."/>
            <person name="Choi C."/>
            <person name="Clum A."/>
            <person name="Dos Santos R.A."/>
            <person name="Damasio A.R."/>
            <person name="Diallinas G."/>
            <person name="Emri T."/>
            <person name="Fekete E."/>
            <person name="Flipphi M."/>
            <person name="Freyberg S."/>
            <person name="Gallo A."/>
            <person name="Gournas C."/>
            <person name="Habgood R."/>
            <person name="Hainaut M."/>
            <person name="Harispe M.L."/>
            <person name="Henrissat B."/>
            <person name="Hilden K.S."/>
            <person name="Hope R."/>
            <person name="Hossain A."/>
            <person name="Karabika E."/>
            <person name="Karaffa L."/>
            <person name="Karanyi Z."/>
            <person name="Krasevec N."/>
            <person name="Kuo A."/>
            <person name="Kusch H."/>
            <person name="LaButti K."/>
            <person name="Lagendijk E.L."/>
            <person name="Lapidus A."/>
            <person name="Levasseur A."/>
            <person name="Lindquist E."/>
            <person name="Lipzen A."/>
            <person name="Logrieco A.F."/>
            <person name="MacCabe A."/>
            <person name="Maekelae M.R."/>
            <person name="Malavazi I."/>
            <person name="Melin P."/>
            <person name="Meyer V."/>
            <person name="Mielnichuk N."/>
            <person name="Miskei M."/>
            <person name="Molnar A.P."/>
            <person name="Mule G."/>
            <person name="Ngan C.Y."/>
            <person name="Orejas M."/>
            <person name="Orosz E."/>
            <person name="Ouedraogo J.P."/>
            <person name="Overkamp K.M."/>
            <person name="Park H.-S."/>
            <person name="Perrone G."/>
            <person name="Piumi F."/>
            <person name="Punt P.J."/>
            <person name="Ram A.F."/>
            <person name="Ramon A."/>
            <person name="Rauscher S."/>
            <person name="Record E."/>
            <person name="Riano-Pachon D.M."/>
            <person name="Robert V."/>
            <person name="Roehrig J."/>
            <person name="Ruller R."/>
            <person name="Salamov A."/>
            <person name="Salih N.S."/>
            <person name="Samson R.A."/>
            <person name="Sandor E."/>
            <person name="Sanguinetti M."/>
            <person name="Schuetze T."/>
            <person name="Sepcic K."/>
            <person name="Shelest E."/>
            <person name="Sherlock G."/>
            <person name="Sophianopoulou V."/>
            <person name="Squina F.M."/>
            <person name="Sun H."/>
            <person name="Susca A."/>
            <person name="Todd R.B."/>
            <person name="Tsang A."/>
            <person name="Unkles S.E."/>
            <person name="van de Wiele N."/>
            <person name="van Rossen-Uffink D."/>
            <person name="Oliveira J.V."/>
            <person name="Vesth T.C."/>
            <person name="Visser J."/>
            <person name="Yu J.-H."/>
            <person name="Zhou M."/>
            <person name="Andersen M.R."/>
            <person name="Archer D.B."/>
            <person name="Baker S.E."/>
            <person name="Benoit I."/>
            <person name="Brakhage A.A."/>
            <person name="Braus G.H."/>
            <person name="Fischer R."/>
            <person name="Frisvad J.C."/>
            <person name="Goldman G.H."/>
            <person name="Houbraken J."/>
            <person name="Oakley B."/>
            <person name="Pocsi I."/>
            <person name="Scazzocchio C."/>
            <person name="Seiboth B."/>
            <person name="vanKuyk P.A."/>
            <person name="Wortman J."/>
            <person name="Dyer P.S."/>
            <person name="Grigoriev I.V."/>
        </authorList>
    </citation>
    <scope>NUCLEOTIDE SEQUENCE [LARGE SCALE GENOMIC DNA]</scope>
    <source>
        <strain evidence="6">ITEM 5010</strain>
    </source>
</reference>
<evidence type="ECO:0000313" key="6">
    <source>
        <dbReference type="Proteomes" id="UP000188318"/>
    </source>
</evidence>
<organism evidence="5 6">
    <name type="scientific">Aspergillus carbonarius (strain ITEM 5010)</name>
    <dbReference type="NCBI Taxonomy" id="602072"/>
    <lineage>
        <taxon>Eukaryota</taxon>
        <taxon>Fungi</taxon>
        <taxon>Dikarya</taxon>
        <taxon>Ascomycota</taxon>
        <taxon>Pezizomycotina</taxon>
        <taxon>Eurotiomycetes</taxon>
        <taxon>Eurotiomycetidae</taxon>
        <taxon>Eurotiales</taxon>
        <taxon>Aspergillaceae</taxon>
        <taxon>Aspergillus</taxon>
        <taxon>Aspergillus subgen. Circumdati</taxon>
    </lineage>
</organism>
<evidence type="ECO:0000259" key="4">
    <source>
        <dbReference type="Pfam" id="PF00724"/>
    </source>
</evidence>
<proteinExistence type="inferred from homology"/>
<dbReference type="InterPro" id="IPR001155">
    <property type="entry name" value="OxRdtase_FMN_N"/>
</dbReference>
<dbReference type="EMBL" id="KV907503">
    <property type="protein sequence ID" value="OOF93956.1"/>
    <property type="molecule type" value="Genomic_DNA"/>
</dbReference>
<name>A0A1R3RHJ8_ASPC5</name>
<comment type="similarity">
    <text evidence="2">Belongs to the NADH:flavin oxidoreductase/NADH oxidase family.</text>
</comment>
<sequence length="387" mass="41339">MGSISNANPLFQPLQLGALSLSHRVVMAPCTRMRATKESEGVYVPNALMTEYYRQRASSGGLLITEATPISRYAAGYPGVPGIFTPSQITAWQEVTSAVHAKGGLIISQLWHVGRATVPSLLDGHPALAPSAIPITGTALDGSLYSAHPPKPMTIPEIHATVTEYAAAAQRALAAGFDGVEIHAANGYLLDQFLHDNVNTRTDEYGGSVANRARIVLEVITAVSKAIGSDRVGVRLSPYNYFQDTRDSDPQAHWVEVCELIAGLEDGVRPAYVHMVEPRFDEVLDESAKMSSLPGGGKAKPNLDIFRGPLKSAGVGFIAAGAFQGENAKGKIDGDGADAVAFGRWFIANPDLPRRLLEGAKLNQYDRTTFYGADPAEKGYTDYSALV</sequence>
<dbReference type="SUPFAM" id="SSF51395">
    <property type="entry name" value="FMN-linked oxidoreductases"/>
    <property type="match status" value="1"/>
</dbReference>
<dbReference type="PANTHER" id="PTHR22893:SF129">
    <property type="entry name" value="FLAVIN OXIDOREDUCTASE HXNT"/>
    <property type="match status" value="1"/>
</dbReference>
<dbReference type="VEuPathDB" id="FungiDB:ASPCADRAFT_516916"/>
<dbReference type="InterPro" id="IPR045247">
    <property type="entry name" value="Oye-like"/>
</dbReference>
<evidence type="ECO:0000313" key="5">
    <source>
        <dbReference type="EMBL" id="OOF93956.1"/>
    </source>
</evidence>
<dbReference type="GO" id="GO:0016628">
    <property type="term" value="F:oxidoreductase activity, acting on the CH-CH group of donors, NAD or NADP as acceptor"/>
    <property type="evidence" value="ECO:0007669"/>
    <property type="project" value="UniProtKB-ARBA"/>
</dbReference>
<evidence type="ECO:0000256" key="1">
    <source>
        <dbReference type="ARBA" id="ARBA00001917"/>
    </source>
</evidence>
<protein>
    <recommendedName>
        <fullName evidence="4">NADH:flavin oxidoreductase/NADH oxidase N-terminal domain-containing protein</fullName>
    </recommendedName>
</protein>
<dbReference type="AlphaFoldDB" id="A0A1R3RHJ8"/>
<dbReference type="GO" id="GO:0005829">
    <property type="term" value="C:cytosol"/>
    <property type="evidence" value="ECO:0007669"/>
    <property type="project" value="UniProtKB-ARBA"/>
</dbReference>
<keyword evidence="6" id="KW-1185">Reference proteome</keyword>
<dbReference type="Gene3D" id="3.20.20.70">
    <property type="entry name" value="Aldolase class I"/>
    <property type="match status" value="1"/>
</dbReference>